<name>A0ABT5JX50_9BURK</name>
<feature type="chain" id="PRO_5045682643" description="Lipoprotein" evidence="1">
    <location>
        <begin position="20"/>
        <end position="167"/>
    </location>
</feature>
<evidence type="ECO:0000313" key="2">
    <source>
        <dbReference type="EMBL" id="MDC8757056.1"/>
    </source>
</evidence>
<comment type="caution">
    <text evidence="2">The sequence shown here is derived from an EMBL/GenBank/DDBJ whole genome shotgun (WGS) entry which is preliminary data.</text>
</comment>
<organism evidence="2 3">
    <name type="scientific">Janthinobacterium fluminis</name>
    <dbReference type="NCBI Taxonomy" id="2987524"/>
    <lineage>
        <taxon>Bacteria</taxon>
        <taxon>Pseudomonadati</taxon>
        <taxon>Pseudomonadota</taxon>
        <taxon>Betaproteobacteria</taxon>
        <taxon>Burkholderiales</taxon>
        <taxon>Oxalobacteraceae</taxon>
        <taxon>Janthinobacterium</taxon>
    </lineage>
</organism>
<dbReference type="Proteomes" id="UP001221208">
    <property type="component" value="Unassembled WGS sequence"/>
</dbReference>
<proteinExistence type="predicted"/>
<dbReference type="PROSITE" id="PS51257">
    <property type="entry name" value="PROKAR_LIPOPROTEIN"/>
    <property type="match status" value="1"/>
</dbReference>
<evidence type="ECO:0008006" key="4">
    <source>
        <dbReference type="Google" id="ProtNLM"/>
    </source>
</evidence>
<dbReference type="RefSeq" id="WP_273669705.1">
    <property type="nucleotide sequence ID" value="NZ_JAQQXR010000001.1"/>
</dbReference>
<accession>A0ABT5JX50</accession>
<sequence length="167" mass="17701">MRLRTLPLCLCLPLLAGCAGVEVQSIPDAAADAAATGLRYYDTSPFLLVYTDAKGGLRSELLYLADTSKKRAIRPYSYAAANDATLRFDHGRLLEAKAVVSEAAIPLGVLAALEKVAVAGSKGANAADQIPAPYLFRIVKKNGSWKLSGGQALDLNGQPALIRYLPK</sequence>
<keyword evidence="3" id="KW-1185">Reference proteome</keyword>
<dbReference type="EMBL" id="JAQQXR010000001">
    <property type="protein sequence ID" value="MDC8757056.1"/>
    <property type="molecule type" value="Genomic_DNA"/>
</dbReference>
<protein>
    <recommendedName>
        <fullName evidence="4">Lipoprotein</fullName>
    </recommendedName>
</protein>
<evidence type="ECO:0000313" key="3">
    <source>
        <dbReference type="Proteomes" id="UP001221208"/>
    </source>
</evidence>
<evidence type="ECO:0000256" key="1">
    <source>
        <dbReference type="SAM" id="SignalP"/>
    </source>
</evidence>
<feature type="signal peptide" evidence="1">
    <location>
        <begin position="1"/>
        <end position="19"/>
    </location>
</feature>
<reference evidence="2 3" key="1">
    <citation type="submission" date="2022-10" db="EMBL/GenBank/DDBJ databases">
        <title>Janthinobacterium sp. hw3 Genome sequencing.</title>
        <authorList>
            <person name="Park S."/>
        </authorList>
    </citation>
    <scope>NUCLEOTIDE SEQUENCE [LARGE SCALE GENOMIC DNA]</scope>
    <source>
        <strain evidence="3">hw3</strain>
    </source>
</reference>
<gene>
    <name evidence="2" type="ORF">OIK44_05560</name>
</gene>
<keyword evidence="1" id="KW-0732">Signal</keyword>